<organism evidence="3 4">
    <name type="scientific">Penaeus vannamei</name>
    <name type="common">Whiteleg shrimp</name>
    <name type="synonym">Litopenaeus vannamei</name>
    <dbReference type="NCBI Taxonomy" id="6689"/>
    <lineage>
        <taxon>Eukaryota</taxon>
        <taxon>Metazoa</taxon>
        <taxon>Ecdysozoa</taxon>
        <taxon>Arthropoda</taxon>
        <taxon>Crustacea</taxon>
        <taxon>Multicrustacea</taxon>
        <taxon>Malacostraca</taxon>
        <taxon>Eumalacostraca</taxon>
        <taxon>Eucarida</taxon>
        <taxon>Decapoda</taxon>
        <taxon>Dendrobranchiata</taxon>
        <taxon>Penaeoidea</taxon>
        <taxon>Penaeidae</taxon>
        <taxon>Penaeus</taxon>
    </lineage>
</organism>
<keyword evidence="4" id="KW-1185">Reference proteome</keyword>
<sequence length="406" mass="44816">MCQPPSEYKAGQQGVSPPSEAALREGAWLRSAECPLERLWALATRVGIHTLGDSGDSELESIYVGRLGVGIHLRWATRSWNPSTLGDSELESHLRWATRSWNPSTDSELESSTLGDSRVGNPSTLGDSELESIYVGRLGVGIHLLVYTILPNHFPLSSLLHGSLSLILLHLSPLPYLDVLPPPPSLLPTLSRRVSPFQHFTAIPLGFFTSHSVRFRPSLPPSLSSFRFLPSFLSSFVSSSLPSIFSSVLPFFVLPPYLPSFLLSFLSSSVHSFLPPSLTSTLPTHFILSFAILPLPSPCVFLSFLALSHVPLRRLPLSRFHSSRTGNEEGRDPRSLPQDFRGEGATHNRLQIPWREGHGTKDVGGGGKTRRVDEEKVSHEECTEQKETERMGKGKKYEVKQGEAEQ</sequence>
<reference evidence="3 4" key="1">
    <citation type="submission" date="2018-04" db="EMBL/GenBank/DDBJ databases">
        <authorList>
            <person name="Zhang X."/>
            <person name="Yuan J."/>
            <person name="Li F."/>
            <person name="Xiang J."/>
        </authorList>
    </citation>
    <scope>NUCLEOTIDE SEQUENCE [LARGE SCALE GENOMIC DNA]</scope>
    <source>
        <tissue evidence="3">Muscle</tissue>
    </source>
</reference>
<keyword evidence="2" id="KW-1133">Transmembrane helix</keyword>
<feature type="region of interest" description="Disordered" evidence="1">
    <location>
        <begin position="322"/>
        <end position="406"/>
    </location>
</feature>
<feature type="compositionally biased region" description="Basic and acidic residues" evidence="1">
    <location>
        <begin position="326"/>
        <end position="346"/>
    </location>
</feature>
<evidence type="ECO:0000313" key="4">
    <source>
        <dbReference type="Proteomes" id="UP000283509"/>
    </source>
</evidence>
<proteinExistence type="predicted"/>
<name>A0A3R7MKT1_PENVA</name>
<evidence type="ECO:0000256" key="2">
    <source>
        <dbReference type="SAM" id="Phobius"/>
    </source>
</evidence>
<reference evidence="3 4" key="2">
    <citation type="submission" date="2019-01" db="EMBL/GenBank/DDBJ databases">
        <title>The decoding of complex shrimp genome reveals the adaptation for benthos swimmer, frequently molting mechanism and breeding impact on genome.</title>
        <authorList>
            <person name="Sun Y."/>
            <person name="Gao Y."/>
            <person name="Yu Y."/>
        </authorList>
    </citation>
    <scope>NUCLEOTIDE SEQUENCE [LARGE SCALE GENOMIC DNA]</scope>
    <source>
        <tissue evidence="3">Muscle</tissue>
    </source>
</reference>
<keyword evidence="2" id="KW-0812">Transmembrane</keyword>
<feature type="compositionally biased region" description="Basic and acidic residues" evidence="1">
    <location>
        <begin position="370"/>
        <end position="406"/>
    </location>
</feature>
<comment type="caution">
    <text evidence="3">The sequence shown here is derived from an EMBL/GenBank/DDBJ whole genome shotgun (WGS) entry which is preliminary data.</text>
</comment>
<evidence type="ECO:0000313" key="3">
    <source>
        <dbReference type="EMBL" id="ROT84328.1"/>
    </source>
</evidence>
<feature type="transmembrane region" description="Helical" evidence="2">
    <location>
        <begin position="286"/>
        <end position="307"/>
    </location>
</feature>
<feature type="transmembrane region" description="Helical" evidence="2">
    <location>
        <begin position="236"/>
        <end position="258"/>
    </location>
</feature>
<gene>
    <name evidence="3" type="ORF">C7M84_022490</name>
</gene>
<accession>A0A3R7MKT1</accession>
<dbReference type="EMBL" id="QCYY01000561">
    <property type="protein sequence ID" value="ROT84328.1"/>
    <property type="molecule type" value="Genomic_DNA"/>
</dbReference>
<dbReference type="AlphaFoldDB" id="A0A3R7MKT1"/>
<protein>
    <submittedName>
        <fullName evidence="3">Uncharacterized protein</fullName>
    </submittedName>
</protein>
<dbReference type="Proteomes" id="UP000283509">
    <property type="component" value="Unassembled WGS sequence"/>
</dbReference>
<evidence type="ECO:0000256" key="1">
    <source>
        <dbReference type="SAM" id="MobiDB-lite"/>
    </source>
</evidence>
<feature type="region of interest" description="Disordered" evidence="1">
    <location>
        <begin position="102"/>
        <end position="123"/>
    </location>
</feature>
<keyword evidence="2" id="KW-0472">Membrane</keyword>